<evidence type="ECO:0008006" key="3">
    <source>
        <dbReference type="Google" id="ProtNLM"/>
    </source>
</evidence>
<dbReference type="Pfam" id="PF19577">
    <property type="entry name" value="DcaP"/>
    <property type="match status" value="1"/>
</dbReference>
<gene>
    <name evidence="1" type="ORF">G3I74_14515</name>
</gene>
<comment type="caution">
    <text evidence="1">The sequence shown here is derived from an EMBL/GenBank/DDBJ whole genome shotgun (WGS) entry which is preliminary data.</text>
</comment>
<organism evidence="1 2">
    <name type="scientific">Wenzhouxiangella limi</name>
    <dbReference type="NCBI Taxonomy" id="2707351"/>
    <lineage>
        <taxon>Bacteria</taxon>
        <taxon>Pseudomonadati</taxon>
        <taxon>Pseudomonadota</taxon>
        <taxon>Gammaproteobacteria</taxon>
        <taxon>Chromatiales</taxon>
        <taxon>Wenzhouxiangellaceae</taxon>
        <taxon>Wenzhouxiangella</taxon>
    </lineage>
</organism>
<dbReference type="EMBL" id="JAAGSC010000044">
    <property type="protein sequence ID" value="NDY96943.1"/>
    <property type="molecule type" value="Genomic_DNA"/>
</dbReference>
<dbReference type="AlphaFoldDB" id="A0A845UYP3"/>
<sequence>MLDAIYDFDRVAPDWNDTLRPSQIPVNCPGDAGCGSDGETIFSVRQTRFGMRAGIPTDIGEIKTQLEFELYGVGPDAGKVTPRLRHAWAELNQFGAGQTNSVFMNPDVFPNSIDYWGPPGMIFFRNVQLRWTPLNTDDQRFAIALESPSAGVDSGKVPDIAPGLNVRGKDELPDLTAQWRLQKDWGHFQAAGILRQVGYEALDDETEENFSGDELGYGLNLSGAVNTVGRDQVLWQIVYGRGIANYFNDGGVDLAPDAQLQATAVPIVGWLLFYNRWWSERWSSSIGWSSADLDNADGQRPEAFDKSNYGLVNLLHYPTERVMVGAEFLHGKLELNDGSDGTDTRVQFSFKFSF</sequence>
<dbReference type="InterPro" id="IPR045748">
    <property type="entry name" value="DcaP"/>
</dbReference>
<protein>
    <recommendedName>
        <fullName evidence="3">Porin</fullName>
    </recommendedName>
</protein>
<reference evidence="1 2" key="1">
    <citation type="submission" date="2020-02" db="EMBL/GenBank/DDBJ databases">
        <authorList>
            <person name="Zhang X.-Y."/>
        </authorList>
    </citation>
    <scope>NUCLEOTIDE SEQUENCE [LARGE SCALE GENOMIC DNA]</scope>
    <source>
        <strain evidence="1 2">C33</strain>
    </source>
</reference>
<keyword evidence="2" id="KW-1185">Reference proteome</keyword>
<proteinExistence type="predicted"/>
<accession>A0A845UYP3</accession>
<dbReference type="Proteomes" id="UP000484885">
    <property type="component" value="Unassembled WGS sequence"/>
</dbReference>
<evidence type="ECO:0000313" key="2">
    <source>
        <dbReference type="Proteomes" id="UP000484885"/>
    </source>
</evidence>
<name>A0A845UYP3_9GAMM</name>
<evidence type="ECO:0000313" key="1">
    <source>
        <dbReference type="EMBL" id="NDY96943.1"/>
    </source>
</evidence>
<dbReference type="SUPFAM" id="SSF56935">
    <property type="entry name" value="Porins"/>
    <property type="match status" value="1"/>
</dbReference>